<dbReference type="GO" id="GO:0030144">
    <property type="term" value="F:alpha-1,6-mannosylglycoprotein 6-beta-N-acetylglucosaminyltransferase activity"/>
    <property type="evidence" value="ECO:0007669"/>
    <property type="project" value="InterPro"/>
</dbReference>
<protein>
    <recommendedName>
        <fullName evidence="1">Glycosyltransferase family 18 catalytic domain-containing protein</fullName>
    </recommendedName>
</protein>
<dbReference type="GeneID" id="87807022"/>
<evidence type="ECO:0000313" key="3">
    <source>
        <dbReference type="Proteomes" id="UP000827549"/>
    </source>
</evidence>
<gene>
    <name evidence="2" type="ORF">LOC62_03G003781</name>
</gene>
<dbReference type="Proteomes" id="UP000827549">
    <property type="component" value="Chromosome 3"/>
</dbReference>
<proteinExistence type="predicted"/>
<dbReference type="Pfam" id="PF15024">
    <property type="entry name" value="Glyco_transf_18"/>
    <property type="match status" value="1"/>
</dbReference>
<sequence>MFLFHHRRGAALLVIPLLSFALLLGYVGTDAPGLARFKPTSVPRAPDFNDRMQTQLLAPLPADPKEETKGYHNYKAYTEHKLREITACSARGDCHPNADKVSGIVIFSSVWCKMAFYAHYNGGEGVWCHGVVSAAAFTLCMCFHTLTSSATFAPYIAHLHRQLGDMVKAIFADTEREEFGSINNFYGGSGFPAWKVFAFSYWAQGMPHPIGRPWTVLGEPSRDVASSELGEAWYSGLTADYTYLGYDLEPYADDTEFIPLKERPMRVFILAKRVQYFYPSWAPALFSHDVIRRALIELRQEFPTLDFVGSFVDDRNEEELAKFGDMELPEGVKNLGPLNATQFDAALARSRMVIGIGWPTTSPSPYRALARGTPFVNPHTLGDSGKDEEPDSWPMVQHDSMRTTPEPMVYSVRAQDYDGLLRAIRIALTTEMKPYRFERMEPDVVDKRISDFVNADWRGYAKLILEERKAGNETQQGPGLGLFEL</sequence>
<keyword evidence="3" id="KW-1185">Reference proteome</keyword>
<dbReference type="RefSeq" id="XP_062626302.1">
    <property type="nucleotide sequence ID" value="XM_062770318.1"/>
</dbReference>
<reference evidence="2" key="1">
    <citation type="submission" date="2023-10" db="EMBL/GenBank/DDBJ databases">
        <authorList>
            <person name="Noh H."/>
        </authorList>
    </citation>
    <scope>NUCLEOTIDE SEQUENCE</scope>
    <source>
        <strain evidence="2">DUCC4014</strain>
    </source>
</reference>
<accession>A0AAF0Y513</accession>
<feature type="domain" description="Glycosyltransferase family 18 catalytic" evidence="1">
    <location>
        <begin position="326"/>
        <end position="436"/>
    </location>
</feature>
<name>A0AAF0Y513_9TREE</name>
<evidence type="ECO:0000313" key="2">
    <source>
        <dbReference type="EMBL" id="WOO80270.1"/>
    </source>
</evidence>
<dbReference type="AlphaFoldDB" id="A0AAF0Y513"/>
<evidence type="ECO:0000259" key="1">
    <source>
        <dbReference type="Pfam" id="PF15024"/>
    </source>
</evidence>
<dbReference type="EMBL" id="CP086716">
    <property type="protein sequence ID" value="WOO80270.1"/>
    <property type="molecule type" value="Genomic_DNA"/>
</dbReference>
<organism evidence="2 3">
    <name type="scientific">Vanrija pseudolonga</name>
    <dbReference type="NCBI Taxonomy" id="143232"/>
    <lineage>
        <taxon>Eukaryota</taxon>
        <taxon>Fungi</taxon>
        <taxon>Dikarya</taxon>
        <taxon>Basidiomycota</taxon>
        <taxon>Agaricomycotina</taxon>
        <taxon>Tremellomycetes</taxon>
        <taxon>Trichosporonales</taxon>
        <taxon>Trichosporonaceae</taxon>
        <taxon>Vanrija</taxon>
    </lineage>
</organism>
<dbReference type="InterPro" id="IPR026116">
    <property type="entry name" value="GT18_cat"/>
</dbReference>